<dbReference type="PANTHER" id="PTHR48475:SF2">
    <property type="entry name" value="RIBONUCLEASE H"/>
    <property type="match status" value="1"/>
</dbReference>
<dbReference type="AlphaFoldDB" id="A0AAW2YAS3"/>
<comment type="caution">
    <text evidence="1">The sequence shown here is derived from an EMBL/GenBank/DDBJ whole genome shotgun (WGS) entry which is preliminary data.</text>
</comment>
<dbReference type="PANTHER" id="PTHR48475">
    <property type="entry name" value="RIBONUCLEASE H"/>
    <property type="match status" value="1"/>
</dbReference>
<protein>
    <recommendedName>
        <fullName evidence="2">RNase H type-1 domain-containing protein</fullName>
    </recommendedName>
</protein>
<dbReference type="EMBL" id="JACGWN010000001">
    <property type="protein sequence ID" value="KAL0462844.1"/>
    <property type="molecule type" value="Genomic_DNA"/>
</dbReference>
<evidence type="ECO:0008006" key="2">
    <source>
        <dbReference type="Google" id="ProtNLM"/>
    </source>
</evidence>
<proteinExistence type="predicted"/>
<reference evidence="1" key="2">
    <citation type="journal article" date="2024" name="Plant">
        <title>Genomic evolution and insights into agronomic trait innovations of Sesamum species.</title>
        <authorList>
            <person name="Miao H."/>
            <person name="Wang L."/>
            <person name="Qu L."/>
            <person name="Liu H."/>
            <person name="Sun Y."/>
            <person name="Le M."/>
            <person name="Wang Q."/>
            <person name="Wei S."/>
            <person name="Zheng Y."/>
            <person name="Lin W."/>
            <person name="Duan Y."/>
            <person name="Cao H."/>
            <person name="Xiong S."/>
            <person name="Wang X."/>
            <person name="Wei L."/>
            <person name="Li C."/>
            <person name="Ma Q."/>
            <person name="Ju M."/>
            <person name="Zhao R."/>
            <person name="Li G."/>
            <person name="Mu C."/>
            <person name="Tian Q."/>
            <person name="Mei H."/>
            <person name="Zhang T."/>
            <person name="Gao T."/>
            <person name="Zhang H."/>
        </authorList>
    </citation>
    <scope>NUCLEOTIDE SEQUENCE</scope>
    <source>
        <strain evidence="1">KEN1</strain>
    </source>
</reference>
<name>A0AAW2YAS3_9LAMI</name>
<reference evidence="1" key="1">
    <citation type="submission" date="2020-06" db="EMBL/GenBank/DDBJ databases">
        <authorList>
            <person name="Li T."/>
            <person name="Hu X."/>
            <person name="Zhang T."/>
            <person name="Song X."/>
            <person name="Zhang H."/>
            <person name="Dai N."/>
            <person name="Sheng W."/>
            <person name="Hou X."/>
            <person name="Wei L."/>
        </authorList>
    </citation>
    <scope>NUCLEOTIDE SEQUENCE</scope>
    <source>
        <strain evidence="1">KEN1</strain>
        <tissue evidence="1">Leaf</tissue>
    </source>
</reference>
<organism evidence="1">
    <name type="scientific">Sesamum latifolium</name>
    <dbReference type="NCBI Taxonomy" id="2727402"/>
    <lineage>
        <taxon>Eukaryota</taxon>
        <taxon>Viridiplantae</taxon>
        <taxon>Streptophyta</taxon>
        <taxon>Embryophyta</taxon>
        <taxon>Tracheophyta</taxon>
        <taxon>Spermatophyta</taxon>
        <taxon>Magnoliopsida</taxon>
        <taxon>eudicotyledons</taxon>
        <taxon>Gunneridae</taxon>
        <taxon>Pentapetalae</taxon>
        <taxon>asterids</taxon>
        <taxon>lamiids</taxon>
        <taxon>Lamiales</taxon>
        <taxon>Pedaliaceae</taxon>
        <taxon>Sesamum</taxon>
    </lineage>
</organism>
<accession>A0AAW2YAS3</accession>
<sequence>MVKYLLKMKNLLEKFKESSLIQVSRIDNVKADQLAKLPSSMAAIQSRRITFLSLDKAAIEEQIEVMWTNPTPPSWKEDIVKFLIDGTTPKNKKEVRALRVKASHFVMIDRELYKCGFSQPFLKCLTSKEGNYV</sequence>
<evidence type="ECO:0000313" key="1">
    <source>
        <dbReference type="EMBL" id="KAL0462844.1"/>
    </source>
</evidence>
<gene>
    <name evidence="1" type="ORF">Slati_0172000</name>
</gene>